<evidence type="ECO:0000313" key="3">
    <source>
        <dbReference type="Proteomes" id="UP000824265"/>
    </source>
</evidence>
<reference evidence="2" key="2">
    <citation type="submission" date="2021-04" db="EMBL/GenBank/DDBJ databases">
        <authorList>
            <person name="Gilroy R."/>
        </authorList>
    </citation>
    <scope>NUCLEOTIDE SEQUENCE</scope>
    <source>
        <strain evidence="2">CHK195-6426</strain>
    </source>
</reference>
<feature type="transmembrane region" description="Helical" evidence="1">
    <location>
        <begin position="12"/>
        <end position="35"/>
    </location>
</feature>
<evidence type="ECO:0000313" key="2">
    <source>
        <dbReference type="EMBL" id="HIW81549.1"/>
    </source>
</evidence>
<evidence type="ECO:0000256" key="1">
    <source>
        <dbReference type="SAM" id="Phobius"/>
    </source>
</evidence>
<gene>
    <name evidence="2" type="ORF">H9742_08535</name>
</gene>
<feature type="transmembrane region" description="Helical" evidence="1">
    <location>
        <begin position="82"/>
        <end position="101"/>
    </location>
</feature>
<accession>A0A9D1R607</accession>
<feature type="transmembrane region" description="Helical" evidence="1">
    <location>
        <begin position="141"/>
        <end position="159"/>
    </location>
</feature>
<proteinExistence type="predicted"/>
<dbReference type="Gene3D" id="1.10.3210.10">
    <property type="entry name" value="Hypothetical protein af1432"/>
    <property type="match status" value="1"/>
</dbReference>
<keyword evidence="1" id="KW-1133">Transmembrane helix</keyword>
<keyword evidence="1" id="KW-0812">Transmembrane</keyword>
<feature type="transmembrane region" description="Helical" evidence="1">
    <location>
        <begin position="108"/>
        <end position="135"/>
    </location>
</feature>
<keyword evidence="1" id="KW-0472">Membrane</keyword>
<dbReference type="PANTHER" id="PTHR36442">
    <property type="entry name" value="CYCLIC-DI-AMP PHOSPHODIESTERASE PGPH"/>
    <property type="match status" value="1"/>
</dbReference>
<feature type="transmembrane region" description="Helical" evidence="1">
    <location>
        <begin position="200"/>
        <end position="220"/>
    </location>
</feature>
<feature type="transmembrane region" description="Helical" evidence="1">
    <location>
        <begin position="44"/>
        <end position="62"/>
    </location>
</feature>
<reference evidence="2" key="1">
    <citation type="journal article" date="2021" name="PeerJ">
        <title>Extensive microbial diversity within the chicken gut microbiome revealed by metagenomics and culture.</title>
        <authorList>
            <person name="Gilroy R."/>
            <person name="Ravi A."/>
            <person name="Getino M."/>
            <person name="Pursley I."/>
            <person name="Horton D.L."/>
            <person name="Alikhan N.F."/>
            <person name="Baker D."/>
            <person name="Gharbi K."/>
            <person name="Hall N."/>
            <person name="Watson M."/>
            <person name="Adriaenssens E.M."/>
            <person name="Foster-Nyarko E."/>
            <person name="Jarju S."/>
            <person name="Secka A."/>
            <person name="Antonio M."/>
            <person name="Oren A."/>
            <person name="Chaudhuri R.R."/>
            <person name="La Ragione R."/>
            <person name="Hildebrand F."/>
            <person name="Pallen M.J."/>
        </authorList>
    </citation>
    <scope>NUCLEOTIDE SEQUENCE</scope>
    <source>
        <strain evidence="2">CHK195-6426</strain>
    </source>
</reference>
<evidence type="ECO:0008006" key="4">
    <source>
        <dbReference type="Google" id="ProtNLM"/>
    </source>
</evidence>
<dbReference type="AlphaFoldDB" id="A0A9D1R607"/>
<dbReference type="EMBL" id="DXGH01000044">
    <property type="protein sequence ID" value="HIW81549.1"/>
    <property type="molecule type" value="Genomic_DNA"/>
</dbReference>
<sequence length="395" mass="44374">MDENKKKLRKLTAPLLLAELGAVFLGAAGVSIVLWMRREPLESALQKILFTVMGLAAAGFLFRREYIRDRLDYDNAEHPFRFWASLAVCTAAACVCGFLPAGGWPFPVIYLILSLFGSTNVGILSASVLLMVSVFAGGADVIVFFLYFISGIFVAALFYCYEGELKIGQPLFLSMLCLLLCETAGIVLTDNNRLNFESFVIPVSNIIISGILMAGCMKVFSSTVFYRYREKYLELNDTGNPMLVQLKDTAREAYFQSVHTAYFCERIARRLSLDADALKCAGYYHKMDKVIPDFLEKEKFPPAAEAVLREYMDKKTPIQAKETAVLLCSDAVVAAVTLFLSKNGDEHPDYDKIIDVVFGHLIDSGTFNNCDISLRELKTMQKKFKEEKLYYDFLR</sequence>
<feature type="transmembrane region" description="Helical" evidence="1">
    <location>
        <begin position="171"/>
        <end position="188"/>
    </location>
</feature>
<dbReference type="PANTHER" id="PTHR36442:SF1">
    <property type="entry name" value="CYCLIC-DI-AMP PHOSPHODIESTERASE PGPH"/>
    <property type="match status" value="1"/>
</dbReference>
<comment type="caution">
    <text evidence="2">The sequence shown here is derived from an EMBL/GenBank/DDBJ whole genome shotgun (WGS) entry which is preliminary data.</text>
</comment>
<protein>
    <recommendedName>
        <fullName evidence="4">HD/PDEase domain-containing protein</fullName>
    </recommendedName>
</protein>
<dbReference type="InterPro" id="IPR052722">
    <property type="entry name" value="PgpH_phosphodiesterase"/>
</dbReference>
<name>A0A9D1R607_9FIRM</name>
<organism evidence="2 3">
    <name type="scientific">Candidatus Acetatifactor stercoripullorum</name>
    <dbReference type="NCBI Taxonomy" id="2838414"/>
    <lineage>
        <taxon>Bacteria</taxon>
        <taxon>Bacillati</taxon>
        <taxon>Bacillota</taxon>
        <taxon>Clostridia</taxon>
        <taxon>Lachnospirales</taxon>
        <taxon>Lachnospiraceae</taxon>
        <taxon>Acetatifactor</taxon>
    </lineage>
</organism>
<dbReference type="Proteomes" id="UP000824265">
    <property type="component" value="Unassembled WGS sequence"/>
</dbReference>